<dbReference type="Proteomes" id="UP000321306">
    <property type="component" value="Unassembled WGS sequence"/>
</dbReference>
<protein>
    <submittedName>
        <fullName evidence="1">Uncharacterized protein</fullName>
    </submittedName>
</protein>
<sequence length="169" mass="19751">MFRAVTRVERGQGIAYHFHVSCGHVVKRLVHPKDKRLQQDESQVWCAECWKQVHPAPDLESNRAQLVLQALEVLKKKHRHEVTTVSVQWHILITGWGLPETGWSDEQSNFLHEESKALTWVEYWLRKLEKQGLVKSSLEVKGWYKIKKWGLPVQPVATQPHLLQEEDHA</sequence>
<comment type="caution">
    <text evidence="1">The sequence shown here is derived from an EMBL/GenBank/DDBJ whole genome shotgun (WGS) entry which is preliminary data.</text>
</comment>
<keyword evidence="2" id="KW-1185">Reference proteome</keyword>
<evidence type="ECO:0000313" key="1">
    <source>
        <dbReference type="EMBL" id="GEM45325.1"/>
    </source>
</evidence>
<dbReference type="EMBL" id="BJXB01000003">
    <property type="protein sequence ID" value="GEM45325.1"/>
    <property type="molecule type" value="Genomic_DNA"/>
</dbReference>
<evidence type="ECO:0000313" key="2">
    <source>
        <dbReference type="Proteomes" id="UP000321306"/>
    </source>
</evidence>
<gene>
    <name evidence="1" type="ORF">DC3_09600</name>
</gene>
<proteinExistence type="predicted"/>
<organism evidence="1 2">
    <name type="scientific">Deinococcus cellulosilyticus (strain DSM 18568 / NBRC 106333 / KACC 11606 / 5516J-15)</name>
    <dbReference type="NCBI Taxonomy" id="1223518"/>
    <lineage>
        <taxon>Bacteria</taxon>
        <taxon>Thermotogati</taxon>
        <taxon>Deinococcota</taxon>
        <taxon>Deinococci</taxon>
        <taxon>Deinococcales</taxon>
        <taxon>Deinococcaceae</taxon>
        <taxon>Deinococcus</taxon>
    </lineage>
</organism>
<dbReference type="RefSeq" id="WP_146882789.1">
    <property type="nucleotide sequence ID" value="NZ_BJXB01000003.1"/>
</dbReference>
<reference evidence="1 2" key="1">
    <citation type="submission" date="2019-07" db="EMBL/GenBank/DDBJ databases">
        <title>Whole genome shotgun sequence of Deinococcus cellulosilyticus NBRC 106333.</title>
        <authorList>
            <person name="Hosoyama A."/>
            <person name="Uohara A."/>
            <person name="Ohji S."/>
            <person name="Ichikawa N."/>
        </authorList>
    </citation>
    <scope>NUCLEOTIDE SEQUENCE [LARGE SCALE GENOMIC DNA]</scope>
    <source>
        <strain evidence="1 2">NBRC 106333</strain>
    </source>
</reference>
<accession>A0A511MXJ6</accession>
<name>A0A511MXJ6_DEIC1</name>
<dbReference type="AlphaFoldDB" id="A0A511MXJ6"/>